<evidence type="ECO:0000256" key="1">
    <source>
        <dbReference type="ARBA" id="ARBA00004123"/>
    </source>
</evidence>
<dbReference type="GO" id="GO:0008821">
    <property type="term" value="F:crossover junction DNA endonuclease activity"/>
    <property type="evidence" value="ECO:0007669"/>
    <property type="project" value="TreeGrafter"/>
</dbReference>
<evidence type="ECO:0000313" key="11">
    <source>
        <dbReference type="Proteomes" id="UP000726737"/>
    </source>
</evidence>
<evidence type="ECO:0000256" key="6">
    <source>
        <dbReference type="ARBA" id="ARBA00023242"/>
    </source>
</evidence>
<dbReference type="SUPFAM" id="SSF52540">
    <property type="entry name" value="P-loop containing nucleoside triphosphate hydrolases"/>
    <property type="match status" value="1"/>
</dbReference>
<name>A0A9P6PMN2_9FUNG</name>
<dbReference type="InterPro" id="IPR013632">
    <property type="entry name" value="Rad51_C"/>
</dbReference>
<dbReference type="OrthoDB" id="5957327at2759"/>
<dbReference type="Proteomes" id="UP000726737">
    <property type="component" value="Unassembled WGS sequence"/>
</dbReference>
<dbReference type="GO" id="GO:0033063">
    <property type="term" value="C:Rad51B-Rad51C-Rad51D-XRCC2 complex"/>
    <property type="evidence" value="ECO:0007669"/>
    <property type="project" value="TreeGrafter"/>
</dbReference>
<dbReference type="EMBL" id="JAAAJA010000886">
    <property type="protein sequence ID" value="KAG0248987.1"/>
    <property type="molecule type" value="Genomic_DNA"/>
</dbReference>
<evidence type="ECO:0000256" key="8">
    <source>
        <dbReference type="SAM" id="MobiDB-lite"/>
    </source>
</evidence>
<keyword evidence="3" id="KW-0227">DNA damage</keyword>
<dbReference type="GO" id="GO:0000707">
    <property type="term" value="P:meiotic DNA recombinase assembly"/>
    <property type="evidence" value="ECO:0007669"/>
    <property type="project" value="TreeGrafter"/>
</dbReference>
<keyword evidence="4" id="KW-0067">ATP-binding</keyword>
<reference evidence="10" key="1">
    <citation type="journal article" date="2020" name="Fungal Divers.">
        <title>Resolving the Mortierellaceae phylogeny through synthesis of multi-gene phylogenetics and phylogenomics.</title>
        <authorList>
            <person name="Vandepol N."/>
            <person name="Liber J."/>
            <person name="Desiro A."/>
            <person name="Na H."/>
            <person name="Kennedy M."/>
            <person name="Barry K."/>
            <person name="Grigoriev I.V."/>
            <person name="Miller A.N."/>
            <person name="O'Donnell K."/>
            <person name="Stajich J.E."/>
            <person name="Bonito G."/>
        </authorList>
    </citation>
    <scope>NUCLEOTIDE SEQUENCE</scope>
    <source>
        <strain evidence="10">KOD948</strain>
    </source>
</reference>
<evidence type="ECO:0000313" key="10">
    <source>
        <dbReference type="EMBL" id="KAG0248987.1"/>
    </source>
</evidence>
<dbReference type="InterPro" id="IPR052093">
    <property type="entry name" value="HR_Repair_Mediator"/>
</dbReference>
<dbReference type="InterPro" id="IPR016467">
    <property type="entry name" value="DNA_recomb/repair_RecA-like"/>
</dbReference>
<dbReference type="PANTHER" id="PTHR46239:SF1">
    <property type="entry name" value="DNA REPAIR PROTEIN RAD51 HOMOLOG 3"/>
    <property type="match status" value="1"/>
</dbReference>
<dbReference type="GO" id="GO:0005657">
    <property type="term" value="C:replication fork"/>
    <property type="evidence" value="ECO:0007669"/>
    <property type="project" value="TreeGrafter"/>
</dbReference>
<gene>
    <name evidence="10" type="ORF">BG011_009681</name>
</gene>
<dbReference type="Gene3D" id="3.40.50.300">
    <property type="entry name" value="P-loop containing nucleotide triphosphate hydrolases"/>
    <property type="match status" value="2"/>
</dbReference>
<keyword evidence="2" id="KW-0547">Nucleotide-binding</keyword>
<dbReference type="Pfam" id="PF08423">
    <property type="entry name" value="Rad51"/>
    <property type="match status" value="1"/>
</dbReference>
<dbReference type="GO" id="GO:0000400">
    <property type="term" value="F:four-way junction DNA binding"/>
    <property type="evidence" value="ECO:0007669"/>
    <property type="project" value="TreeGrafter"/>
</dbReference>
<proteinExistence type="predicted"/>
<dbReference type="GO" id="GO:0005524">
    <property type="term" value="F:ATP binding"/>
    <property type="evidence" value="ECO:0007669"/>
    <property type="project" value="UniProtKB-KW"/>
</dbReference>
<evidence type="ECO:0000256" key="5">
    <source>
        <dbReference type="ARBA" id="ARBA00023204"/>
    </source>
</evidence>
<keyword evidence="11" id="KW-1185">Reference proteome</keyword>
<keyword evidence="5" id="KW-0234">DNA repair</keyword>
<evidence type="ECO:0000256" key="2">
    <source>
        <dbReference type="ARBA" id="ARBA00022741"/>
    </source>
</evidence>
<keyword evidence="6" id="KW-0539">Nucleus</keyword>
<accession>A0A9P6PMN2</accession>
<evidence type="ECO:0000259" key="9">
    <source>
        <dbReference type="PROSITE" id="PS50162"/>
    </source>
</evidence>
<protein>
    <recommendedName>
        <fullName evidence="7">DNA repair protein RAD51 homolog 3</fullName>
    </recommendedName>
</protein>
<dbReference type="PROSITE" id="PS50162">
    <property type="entry name" value="RECA_2"/>
    <property type="match status" value="1"/>
</dbReference>
<evidence type="ECO:0000256" key="3">
    <source>
        <dbReference type="ARBA" id="ARBA00022763"/>
    </source>
</evidence>
<evidence type="ECO:0000256" key="4">
    <source>
        <dbReference type="ARBA" id="ARBA00022840"/>
    </source>
</evidence>
<feature type="region of interest" description="Disordered" evidence="8">
    <location>
        <begin position="254"/>
        <end position="273"/>
    </location>
</feature>
<dbReference type="GO" id="GO:0033065">
    <property type="term" value="C:Rad51C-XRCC3 complex"/>
    <property type="evidence" value="ECO:0007669"/>
    <property type="project" value="TreeGrafter"/>
</dbReference>
<comment type="caution">
    <text evidence="10">The sequence shown here is derived from an EMBL/GenBank/DDBJ whole genome shotgun (WGS) entry which is preliminary data.</text>
</comment>
<dbReference type="AlphaFoldDB" id="A0A9P6PMN2"/>
<dbReference type="GO" id="GO:0007131">
    <property type="term" value="P:reciprocal meiotic recombination"/>
    <property type="evidence" value="ECO:0007669"/>
    <property type="project" value="TreeGrafter"/>
</dbReference>
<dbReference type="InterPro" id="IPR020588">
    <property type="entry name" value="RecA_ATP-bd"/>
</dbReference>
<feature type="domain" description="RecA family profile 1" evidence="9">
    <location>
        <begin position="78"/>
        <end position="164"/>
    </location>
</feature>
<dbReference type="GO" id="GO:0140664">
    <property type="term" value="F:ATP-dependent DNA damage sensor activity"/>
    <property type="evidence" value="ECO:0007669"/>
    <property type="project" value="InterPro"/>
</dbReference>
<organism evidence="10 11">
    <name type="scientific">Mortierella polycephala</name>
    <dbReference type="NCBI Taxonomy" id="41804"/>
    <lineage>
        <taxon>Eukaryota</taxon>
        <taxon>Fungi</taxon>
        <taxon>Fungi incertae sedis</taxon>
        <taxon>Mucoromycota</taxon>
        <taxon>Mortierellomycotina</taxon>
        <taxon>Mortierellomycetes</taxon>
        <taxon>Mortierellales</taxon>
        <taxon>Mortierellaceae</taxon>
        <taxon>Mortierella</taxon>
    </lineage>
</organism>
<sequence length="366" mass="40020">MATTRPAFTLRLSASLRDKVLRSGYRTVADLSSVPILELSSELALSPEQSRELQQQLHPESLELVTFLANQTWEQEKKWMHITTSSAALDKLFAAGQGIPPGKITEICGLSGTGKTQLGLQLCINAQIPRSADAAGGTAIFIDTEGSFVAKRVVQIATARCNRVRDRSENMAPVSVNSFLQGIQYCRVHSPVELIAMIRVLSGIAQEHTRESNWPRWRANMVSLYVTHDTILYLEGSVVVMNQMTTKMETNSYQRTTFPSNNDRSSGSSGQVQPALGETWASMCTHRIRLQHHADGQRSATLFKSPSPFLPEQIVTFRIDQAGISDVANPADVAILNNRVPPGMGIGLAGLDLGTDTNDGDDLLVF</sequence>
<dbReference type="InterPro" id="IPR027417">
    <property type="entry name" value="P-loop_NTPase"/>
</dbReference>
<dbReference type="PIRSF" id="PIRSF005856">
    <property type="entry name" value="Rad51"/>
    <property type="match status" value="1"/>
</dbReference>
<evidence type="ECO:0000256" key="7">
    <source>
        <dbReference type="ARBA" id="ARBA00040674"/>
    </source>
</evidence>
<feature type="compositionally biased region" description="Polar residues" evidence="8">
    <location>
        <begin position="254"/>
        <end position="272"/>
    </location>
</feature>
<dbReference type="PANTHER" id="PTHR46239">
    <property type="entry name" value="DNA REPAIR PROTEIN RAD51 HOMOLOG 3 RAD51C"/>
    <property type="match status" value="1"/>
</dbReference>
<comment type="subcellular location">
    <subcellularLocation>
        <location evidence="1">Nucleus</location>
    </subcellularLocation>
</comment>